<dbReference type="Proteomes" id="UP000653493">
    <property type="component" value="Unassembled WGS sequence"/>
</dbReference>
<proteinExistence type="predicted"/>
<dbReference type="EMBL" id="BMSL01000009">
    <property type="protein sequence ID" value="GGS43469.1"/>
    <property type="molecule type" value="Genomic_DNA"/>
</dbReference>
<evidence type="ECO:0000313" key="2">
    <source>
        <dbReference type="Proteomes" id="UP000653493"/>
    </source>
</evidence>
<reference evidence="1" key="1">
    <citation type="journal article" date="2014" name="Int. J. Syst. Evol. Microbiol.">
        <title>Complete genome sequence of Corynebacterium casei LMG S-19264T (=DSM 44701T), isolated from a smear-ripened cheese.</title>
        <authorList>
            <consortium name="US DOE Joint Genome Institute (JGI-PGF)"/>
            <person name="Walter F."/>
            <person name="Albersmeier A."/>
            <person name="Kalinowski J."/>
            <person name="Ruckert C."/>
        </authorList>
    </citation>
    <scope>NUCLEOTIDE SEQUENCE</scope>
    <source>
        <strain evidence="1">JCM 4234</strain>
    </source>
</reference>
<sequence>MPSTAGQSSPGTTEVLRVMSDPRTPVFATEYMGGRRRYGYWRPMEAGGPQGGCYVALPTAVCEELHTAGRITLGEPIVDPAKTTYRVAPVPPRSAAARARRQWARAA</sequence>
<keyword evidence="2" id="KW-1185">Reference proteome</keyword>
<protein>
    <submittedName>
        <fullName evidence="1">Uncharacterized protein</fullName>
    </submittedName>
</protein>
<reference evidence="1" key="2">
    <citation type="submission" date="2020-09" db="EMBL/GenBank/DDBJ databases">
        <authorList>
            <person name="Sun Q."/>
            <person name="Ohkuma M."/>
        </authorList>
    </citation>
    <scope>NUCLEOTIDE SEQUENCE</scope>
    <source>
        <strain evidence="1">JCM 4234</strain>
    </source>
</reference>
<evidence type="ECO:0000313" key="1">
    <source>
        <dbReference type="EMBL" id="GGS43469.1"/>
    </source>
</evidence>
<dbReference type="AlphaFoldDB" id="A0A918LFZ4"/>
<name>A0A918LFZ4_STRGD</name>
<organism evidence="1 2">
    <name type="scientific">Streptomyces griseoviridis</name>
    <dbReference type="NCBI Taxonomy" id="45398"/>
    <lineage>
        <taxon>Bacteria</taxon>
        <taxon>Bacillati</taxon>
        <taxon>Actinomycetota</taxon>
        <taxon>Actinomycetes</taxon>
        <taxon>Kitasatosporales</taxon>
        <taxon>Streptomycetaceae</taxon>
        <taxon>Streptomyces</taxon>
    </lineage>
</organism>
<gene>
    <name evidence="1" type="ORF">GCM10010238_36460</name>
</gene>
<accession>A0A918LFZ4</accession>
<comment type="caution">
    <text evidence="1">The sequence shown here is derived from an EMBL/GenBank/DDBJ whole genome shotgun (WGS) entry which is preliminary data.</text>
</comment>